<dbReference type="PRINTS" id="PR00385">
    <property type="entry name" value="P450"/>
</dbReference>
<proteinExistence type="inferred from homology"/>
<keyword evidence="9" id="KW-0812">Transmembrane</keyword>
<dbReference type="PANTHER" id="PTHR24300:SF376">
    <property type="entry name" value="CYTOCHROME P450 15A1"/>
    <property type="match status" value="1"/>
</dbReference>
<keyword evidence="4 8" id="KW-0479">Metal-binding</keyword>
<feature type="transmembrane region" description="Helical" evidence="9">
    <location>
        <begin position="6"/>
        <end position="23"/>
    </location>
</feature>
<reference evidence="10 11" key="1">
    <citation type="submission" date="2024-08" db="EMBL/GenBank/DDBJ databases">
        <authorList>
            <person name="Cucini C."/>
            <person name="Frati F."/>
        </authorList>
    </citation>
    <scope>NUCLEOTIDE SEQUENCE [LARGE SCALE GENOMIC DNA]</scope>
</reference>
<evidence type="ECO:0000313" key="11">
    <source>
        <dbReference type="Proteomes" id="UP001642540"/>
    </source>
</evidence>
<protein>
    <recommendedName>
        <fullName evidence="12">Methyl farnesoate epoxidase</fullName>
    </recommendedName>
</protein>
<dbReference type="InterPro" id="IPR002401">
    <property type="entry name" value="Cyt_P450_E_grp-I"/>
</dbReference>
<keyword evidence="9" id="KW-0472">Membrane</keyword>
<keyword evidence="11" id="KW-1185">Reference proteome</keyword>
<dbReference type="InterPro" id="IPR001128">
    <property type="entry name" value="Cyt_P450"/>
</dbReference>
<organism evidence="10 11">
    <name type="scientific">Orchesella dallaii</name>
    <dbReference type="NCBI Taxonomy" id="48710"/>
    <lineage>
        <taxon>Eukaryota</taxon>
        <taxon>Metazoa</taxon>
        <taxon>Ecdysozoa</taxon>
        <taxon>Arthropoda</taxon>
        <taxon>Hexapoda</taxon>
        <taxon>Collembola</taxon>
        <taxon>Entomobryomorpha</taxon>
        <taxon>Entomobryoidea</taxon>
        <taxon>Orchesellidae</taxon>
        <taxon>Orchesellinae</taxon>
        <taxon>Orchesella</taxon>
    </lineage>
</organism>
<sequence length="519" mass="59549">MFFAYFIAFISVLLIWTFVDNFLPSKKHPPGPFRLPIFGNALTFLQNKSTGKPVFVLFKDLAKQYGPVVFLRMGSQPTVIVDDFETSKILLNNEVWIDRPFNDMMAERSYGKPLGIIFVGGEGWREMRRFTMRSLRDFGYGKQNSMQSIIDDEVKTILNEVETVAGKDKPLLNIKHFFTLPVLNILWSMVSSVRMPGDEEKLKKLIILVDNLAKATPIGGSILDLFPSLRHYFPGLTGITFVRKCVEELQNHFQEVLDSRREEGGYKQGNRDYIDIFINEIERHKELGSNPNHYTDEQFITTITDLFEGGSETSSNTLEFAFYYVMKNPNVQSKVQAEIDQVVGRSRLPNTGDRPQMPYTEATLIEAQRMANVLPVTVRSSTENCRLNDFEVEKGCMAIVNIYSMHMDESFWGDPNTFRPERFLDENNKIIPLKANRVIPFGAGKRVCLGEQMARATVFTYFSALLQSYSFEEVPEKNTVSNNKSDLHRDPETIRFEEEVHVGFTLSPNPYHTKVVKRQ</sequence>
<evidence type="ECO:0000256" key="2">
    <source>
        <dbReference type="ARBA" id="ARBA00010617"/>
    </source>
</evidence>
<keyword evidence="9" id="KW-1133">Transmembrane helix</keyword>
<dbReference type="Proteomes" id="UP001642540">
    <property type="component" value="Unassembled WGS sequence"/>
</dbReference>
<evidence type="ECO:0000256" key="1">
    <source>
        <dbReference type="ARBA" id="ARBA00001971"/>
    </source>
</evidence>
<evidence type="ECO:0008006" key="12">
    <source>
        <dbReference type="Google" id="ProtNLM"/>
    </source>
</evidence>
<gene>
    <name evidence="10" type="ORF">ODALV1_LOCUS2068</name>
</gene>
<keyword evidence="6 8" id="KW-0408">Iron</keyword>
<dbReference type="InterPro" id="IPR017972">
    <property type="entry name" value="Cyt_P450_CS"/>
</dbReference>
<evidence type="ECO:0000256" key="8">
    <source>
        <dbReference type="RuleBase" id="RU000461"/>
    </source>
</evidence>
<dbReference type="InterPro" id="IPR050182">
    <property type="entry name" value="Cytochrome_P450_fam2"/>
</dbReference>
<dbReference type="PRINTS" id="PR00463">
    <property type="entry name" value="EP450I"/>
</dbReference>
<dbReference type="PANTHER" id="PTHR24300">
    <property type="entry name" value="CYTOCHROME P450 508A4-RELATED"/>
    <property type="match status" value="1"/>
</dbReference>
<dbReference type="Gene3D" id="1.10.630.10">
    <property type="entry name" value="Cytochrome P450"/>
    <property type="match status" value="1"/>
</dbReference>
<comment type="similarity">
    <text evidence="2 8">Belongs to the cytochrome P450 family.</text>
</comment>
<name>A0ABP1PNS1_9HEXA</name>
<keyword evidence="3 8" id="KW-0349">Heme</keyword>
<evidence type="ECO:0000313" key="10">
    <source>
        <dbReference type="EMBL" id="CAL8072231.1"/>
    </source>
</evidence>
<evidence type="ECO:0000256" key="9">
    <source>
        <dbReference type="SAM" id="Phobius"/>
    </source>
</evidence>
<keyword evidence="5 8" id="KW-0560">Oxidoreductase</keyword>
<dbReference type="PROSITE" id="PS00086">
    <property type="entry name" value="CYTOCHROME_P450"/>
    <property type="match status" value="1"/>
</dbReference>
<comment type="cofactor">
    <cofactor evidence="1">
        <name>heme</name>
        <dbReference type="ChEBI" id="CHEBI:30413"/>
    </cofactor>
</comment>
<evidence type="ECO:0000256" key="6">
    <source>
        <dbReference type="ARBA" id="ARBA00023004"/>
    </source>
</evidence>
<comment type="caution">
    <text evidence="10">The sequence shown here is derived from an EMBL/GenBank/DDBJ whole genome shotgun (WGS) entry which is preliminary data.</text>
</comment>
<accession>A0ABP1PNS1</accession>
<dbReference type="EMBL" id="CAXLJM020000007">
    <property type="protein sequence ID" value="CAL8072231.1"/>
    <property type="molecule type" value="Genomic_DNA"/>
</dbReference>
<dbReference type="InterPro" id="IPR036396">
    <property type="entry name" value="Cyt_P450_sf"/>
</dbReference>
<evidence type="ECO:0000256" key="3">
    <source>
        <dbReference type="ARBA" id="ARBA00022617"/>
    </source>
</evidence>
<evidence type="ECO:0000256" key="7">
    <source>
        <dbReference type="ARBA" id="ARBA00023033"/>
    </source>
</evidence>
<evidence type="ECO:0000256" key="4">
    <source>
        <dbReference type="ARBA" id="ARBA00022723"/>
    </source>
</evidence>
<dbReference type="SUPFAM" id="SSF48264">
    <property type="entry name" value="Cytochrome P450"/>
    <property type="match status" value="1"/>
</dbReference>
<dbReference type="Pfam" id="PF00067">
    <property type="entry name" value="p450"/>
    <property type="match status" value="1"/>
</dbReference>
<keyword evidence="7 8" id="KW-0503">Monooxygenase</keyword>
<evidence type="ECO:0000256" key="5">
    <source>
        <dbReference type="ARBA" id="ARBA00023002"/>
    </source>
</evidence>